<evidence type="ECO:0000256" key="1">
    <source>
        <dbReference type="SAM" id="MobiDB-lite"/>
    </source>
</evidence>
<proteinExistence type="predicted"/>
<sequence>MKDFFRHLNDILFPPPKRNTCPHCGGGRCYGMCSVTHEGSGQKDRENTRRPGEEQPPADPPESRGPSSGGA</sequence>
<reference evidence="2" key="1">
    <citation type="submission" date="2016-04" db="EMBL/GenBank/DDBJ databases">
        <authorList>
            <person name="Evans L.H."/>
            <person name="Alamgir A."/>
            <person name="Owens N."/>
            <person name="Weber N.D."/>
            <person name="Virtaneva K."/>
            <person name="Barbian K."/>
            <person name="Babar A."/>
            <person name="Rosenke K."/>
        </authorList>
    </citation>
    <scope>NUCLEOTIDE SEQUENCE</scope>
    <source>
        <strain evidence="2">86</strain>
    </source>
</reference>
<evidence type="ECO:0000313" key="2">
    <source>
        <dbReference type="EMBL" id="SBV91987.1"/>
    </source>
</evidence>
<accession>A0A212IXV5</accession>
<gene>
    <name evidence="2" type="ORF">KL86DPRO_10284</name>
</gene>
<name>A0A212IXV5_9DELT</name>
<feature type="region of interest" description="Disordered" evidence="1">
    <location>
        <begin position="35"/>
        <end position="71"/>
    </location>
</feature>
<dbReference type="AlphaFoldDB" id="A0A212IXV5"/>
<feature type="compositionally biased region" description="Basic and acidic residues" evidence="1">
    <location>
        <begin position="40"/>
        <end position="53"/>
    </location>
</feature>
<organism evidence="2">
    <name type="scientific">uncultured delta proteobacterium</name>
    <dbReference type="NCBI Taxonomy" id="34034"/>
    <lineage>
        <taxon>Bacteria</taxon>
        <taxon>Deltaproteobacteria</taxon>
        <taxon>environmental samples</taxon>
    </lineage>
</organism>
<dbReference type="EMBL" id="FLUQ01000001">
    <property type="protein sequence ID" value="SBV91987.1"/>
    <property type="molecule type" value="Genomic_DNA"/>
</dbReference>
<protein>
    <submittedName>
        <fullName evidence="2">Uncharacterized protein</fullName>
    </submittedName>
</protein>